<gene>
    <name evidence="1" type="ORF">SAMN05216386_1423</name>
</gene>
<organism evidence="1 2">
    <name type="scientific">Nitrosospira briensis</name>
    <dbReference type="NCBI Taxonomy" id="35799"/>
    <lineage>
        <taxon>Bacteria</taxon>
        <taxon>Pseudomonadati</taxon>
        <taxon>Pseudomonadota</taxon>
        <taxon>Betaproteobacteria</taxon>
        <taxon>Nitrosomonadales</taxon>
        <taxon>Nitrosomonadaceae</taxon>
        <taxon>Nitrosospira</taxon>
    </lineage>
</organism>
<accession>A0A1I5AJM6</accession>
<dbReference type="EMBL" id="FOVJ01000002">
    <property type="protein sequence ID" value="SFN62706.1"/>
    <property type="molecule type" value="Genomic_DNA"/>
</dbReference>
<dbReference type="Proteomes" id="UP000183107">
    <property type="component" value="Unassembled WGS sequence"/>
</dbReference>
<name>A0A1I5AJM6_9PROT</name>
<dbReference type="AlphaFoldDB" id="A0A1I5AJM6"/>
<reference evidence="2" key="1">
    <citation type="submission" date="2016-10" db="EMBL/GenBank/DDBJ databases">
        <authorList>
            <person name="Varghese N."/>
        </authorList>
    </citation>
    <scope>NUCLEOTIDE SEQUENCE [LARGE SCALE GENOMIC DNA]</scope>
    <source>
        <strain evidence="2">Nsp8</strain>
    </source>
</reference>
<protein>
    <submittedName>
        <fullName evidence="1">Uncharacterized protein</fullName>
    </submittedName>
</protein>
<evidence type="ECO:0000313" key="2">
    <source>
        <dbReference type="Proteomes" id="UP000183107"/>
    </source>
</evidence>
<sequence>MDVRGQHRDEVKLRDGRRIDSKAIVFFWHREEWFVDESSCIPAFVPSRFSQEVKAVRHPPPAPPAEIFVSTSRSGPCGELGPQNHLMTLRHRLSSPPV</sequence>
<evidence type="ECO:0000313" key="1">
    <source>
        <dbReference type="EMBL" id="SFN62706.1"/>
    </source>
</evidence>
<keyword evidence="2" id="KW-1185">Reference proteome</keyword>
<proteinExistence type="predicted"/>